<evidence type="ECO:0000313" key="2">
    <source>
        <dbReference type="EMBL" id="VFT80770.1"/>
    </source>
</evidence>
<dbReference type="AntiFam" id="ANF00142">
    <property type="entry name" value="Shadow ORF (opposite yadG)"/>
</dbReference>
<gene>
    <name evidence="2" type="primary">Aste57867_3609</name>
    <name evidence="1" type="ORF">As57867_003598</name>
    <name evidence="2" type="ORF">ASTE57867_3609</name>
</gene>
<sequence>MYQLSLFGQQRKGTVVVGEKHRWRVVLDNIAVVQDQNAVAVDDRVQPMGDREHGHVLETLFDGLLDEAIGLQVNVGRGFVQDNHAAVAEECAGDAEQLPLAHREVASLLGHLEFQSIDGIGQVHLLEHTPEIVI</sequence>
<organism evidence="2 3">
    <name type="scientific">Aphanomyces stellatus</name>
    <dbReference type="NCBI Taxonomy" id="120398"/>
    <lineage>
        <taxon>Eukaryota</taxon>
        <taxon>Sar</taxon>
        <taxon>Stramenopiles</taxon>
        <taxon>Oomycota</taxon>
        <taxon>Saprolegniomycetes</taxon>
        <taxon>Saprolegniales</taxon>
        <taxon>Verrucalvaceae</taxon>
        <taxon>Aphanomyces</taxon>
    </lineage>
</organism>
<dbReference type="EMBL" id="VJMH01000652">
    <property type="protein sequence ID" value="KAF0715010.1"/>
    <property type="molecule type" value="Genomic_DNA"/>
</dbReference>
<reference evidence="2 3" key="1">
    <citation type="submission" date="2019-03" db="EMBL/GenBank/DDBJ databases">
        <authorList>
            <person name="Gaulin E."/>
            <person name="Dumas B."/>
        </authorList>
    </citation>
    <scope>NUCLEOTIDE SEQUENCE [LARGE SCALE GENOMIC DNA]</scope>
    <source>
        <strain evidence="2">CBS 568.67</strain>
    </source>
</reference>
<evidence type="ECO:0000313" key="1">
    <source>
        <dbReference type="EMBL" id="KAF0715010.1"/>
    </source>
</evidence>
<dbReference type="EMBL" id="CAADRA010000652">
    <property type="protein sequence ID" value="VFT80770.1"/>
    <property type="molecule type" value="Genomic_DNA"/>
</dbReference>
<evidence type="ECO:0000313" key="3">
    <source>
        <dbReference type="Proteomes" id="UP000332933"/>
    </source>
</evidence>
<proteinExistence type="predicted"/>
<protein>
    <submittedName>
        <fullName evidence="2">Aste57867_3609 protein</fullName>
    </submittedName>
</protein>
<accession>A0A485KEH2</accession>
<keyword evidence="3" id="KW-1185">Reference proteome</keyword>
<dbReference type="AlphaFoldDB" id="A0A485KEH2"/>
<reference evidence="1" key="2">
    <citation type="submission" date="2019-06" db="EMBL/GenBank/DDBJ databases">
        <title>Genomics analysis of Aphanomyces spp. identifies a new class of oomycete effector associated with host adaptation.</title>
        <authorList>
            <person name="Gaulin E."/>
        </authorList>
    </citation>
    <scope>NUCLEOTIDE SEQUENCE</scope>
    <source>
        <strain evidence="1">CBS 578.67</strain>
    </source>
</reference>
<name>A0A485KEH2_9STRA</name>
<dbReference type="Proteomes" id="UP000332933">
    <property type="component" value="Unassembled WGS sequence"/>
</dbReference>